<feature type="transmembrane region" description="Helical" evidence="12">
    <location>
        <begin position="70"/>
        <end position="88"/>
    </location>
</feature>
<dbReference type="KEGG" id="cqu:CpipJ_CPIJ001226"/>
<proteinExistence type="inferred from homology"/>
<dbReference type="PANTHER" id="PTHR21137">
    <property type="entry name" value="ODORANT RECEPTOR"/>
    <property type="match status" value="1"/>
</dbReference>
<evidence type="ECO:0000256" key="11">
    <source>
        <dbReference type="ARBA" id="ARBA00038679"/>
    </source>
</evidence>
<comment type="similarity">
    <text evidence="10">Belongs to the insect chemoreceptor superfamily. Heteromeric odorant receptor channel (TC 1.A.69) family. Or2a subfamily.</text>
</comment>
<comment type="subunit">
    <text evidence="11">Interacts with Orco. Complexes exist early in the endomembrane system in olfactory sensory neurons (OSNs), coupling these complexes to the conserved ciliary trafficking pathway.</text>
</comment>
<dbReference type="Pfam" id="PF02949">
    <property type="entry name" value="7tm_6"/>
    <property type="match status" value="1"/>
</dbReference>
<dbReference type="InParanoid" id="B0W2C3"/>
<evidence type="ECO:0000313" key="15">
    <source>
        <dbReference type="Proteomes" id="UP000002320"/>
    </source>
</evidence>
<evidence type="ECO:0000256" key="5">
    <source>
        <dbReference type="ARBA" id="ARBA00022989"/>
    </source>
</evidence>
<keyword evidence="7 12" id="KW-0675">Receptor</keyword>
<dbReference type="OMA" id="VICASAY"/>
<dbReference type="EMBL" id="DS231826">
    <property type="protein sequence ID" value="EDS28738.1"/>
    <property type="molecule type" value="Genomic_DNA"/>
</dbReference>
<dbReference type="GO" id="GO:0005886">
    <property type="term" value="C:plasma membrane"/>
    <property type="evidence" value="ECO:0007669"/>
    <property type="project" value="UniProtKB-SubCell"/>
</dbReference>
<sequence>MARFGEYIPSERLTFWIWKILGIWATQDESRLYRAFRWIYHFTFTIVYLFCIFISSFFKETMAELWSDVMFILLTELAMFTKTVITVRKFETVYRLHRETISDEFRPNSEWETRVHGAFFSRFSTAMLGYYLCSFLTLWAHLGFLFEYKFPFFSWFFWLPLGRANLTNYYIIFAYQMFGMLGHLSLNVSGDIQHAYLLATAGIQLDFLYERLTKLPIPTSNSSIEKDHYRETLIQHIEHYERIYRFVKEIEDTFSMAIFVQICASGVTVNLATDLGTDGAPMVFYLVAMLTQIFLPCYFGNEVTLKSVKLTNALYTADWFRLAGVSDRKEMAALMLRTNKPIALKAGHFFNYNLEAFTSTLNTAYSIYAVVSKKNREQA</sequence>
<feature type="transmembrane region" description="Helical" evidence="12">
    <location>
        <begin position="128"/>
        <end position="146"/>
    </location>
</feature>
<dbReference type="InterPro" id="IPR004117">
    <property type="entry name" value="7tm6_olfct_rcpt"/>
</dbReference>
<dbReference type="FunCoup" id="B0W2C3">
    <property type="interactions" value="28"/>
</dbReference>
<evidence type="ECO:0000256" key="7">
    <source>
        <dbReference type="ARBA" id="ARBA00023170"/>
    </source>
</evidence>
<evidence type="ECO:0000256" key="12">
    <source>
        <dbReference type="RuleBase" id="RU351113"/>
    </source>
</evidence>
<evidence type="ECO:0000256" key="3">
    <source>
        <dbReference type="ARBA" id="ARBA00022692"/>
    </source>
</evidence>
<dbReference type="eggNOG" id="ENOG502SV87">
    <property type="taxonomic scope" value="Eukaryota"/>
</dbReference>
<protein>
    <recommendedName>
        <fullName evidence="12">Odorant receptor</fullName>
    </recommendedName>
</protein>
<evidence type="ECO:0000313" key="13">
    <source>
        <dbReference type="EMBL" id="EDS28738.1"/>
    </source>
</evidence>
<gene>
    <name evidence="14" type="primary">6032258</name>
    <name evidence="13" type="ORF">CpipJ_CPIJ001226</name>
</gene>
<dbReference type="GO" id="GO:0005549">
    <property type="term" value="F:odorant binding"/>
    <property type="evidence" value="ECO:0007669"/>
    <property type="project" value="InterPro"/>
</dbReference>
<dbReference type="VEuPathDB" id="VectorBase:CQUJHB003936"/>
<evidence type="ECO:0000256" key="9">
    <source>
        <dbReference type="ARBA" id="ARBA00037764"/>
    </source>
</evidence>
<reference evidence="13" key="1">
    <citation type="submission" date="2007-03" db="EMBL/GenBank/DDBJ databases">
        <title>Annotation of Culex pipiens quinquefasciatus.</title>
        <authorList>
            <consortium name="The Broad Institute Genome Sequencing Platform"/>
            <person name="Atkinson P.W."/>
            <person name="Hemingway J."/>
            <person name="Christensen B.M."/>
            <person name="Higgs S."/>
            <person name="Kodira C."/>
            <person name="Hannick L."/>
            <person name="Megy K."/>
            <person name="O'Leary S."/>
            <person name="Pearson M."/>
            <person name="Haas B.J."/>
            <person name="Mauceli E."/>
            <person name="Wortman J.R."/>
            <person name="Lee N.H."/>
            <person name="Guigo R."/>
            <person name="Stanke M."/>
            <person name="Alvarado L."/>
            <person name="Amedeo P."/>
            <person name="Antoine C.H."/>
            <person name="Arensburger P."/>
            <person name="Bidwell S.L."/>
            <person name="Crawford M."/>
            <person name="Camaro F."/>
            <person name="Devon K."/>
            <person name="Engels R."/>
            <person name="Hammond M."/>
            <person name="Howarth C."/>
            <person name="Koehrsen M."/>
            <person name="Lawson D."/>
            <person name="Montgomery P."/>
            <person name="Nene V."/>
            <person name="Nusbaum C."/>
            <person name="Puiu D."/>
            <person name="Romero-Severson J."/>
            <person name="Severson D.W."/>
            <person name="Shumway M."/>
            <person name="Sisk P."/>
            <person name="Stolte C."/>
            <person name="Zeng Q."/>
            <person name="Eisenstadt E."/>
            <person name="Fraser-Liggett C."/>
            <person name="Strausberg R."/>
            <person name="Galagan J."/>
            <person name="Birren B."/>
            <person name="Collins F.H."/>
        </authorList>
    </citation>
    <scope>NUCLEOTIDE SEQUENCE [LARGE SCALE GENOMIC DNA]</scope>
    <source>
        <strain evidence="13">JHB</strain>
    </source>
</reference>
<comment type="caution">
    <text evidence="12">Lacks conserved residue(s) required for the propagation of feature annotation.</text>
</comment>
<evidence type="ECO:0000256" key="2">
    <source>
        <dbReference type="ARBA" id="ARBA00022606"/>
    </source>
</evidence>
<dbReference type="EnsemblMetazoa" id="CPIJ001226-RA">
    <property type="protein sequence ID" value="CPIJ001226-PA"/>
    <property type="gene ID" value="CPIJ001226"/>
</dbReference>
<organism>
    <name type="scientific">Culex quinquefasciatus</name>
    <name type="common">Southern house mosquito</name>
    <name type="synonym">Culex pungens</name>
    <dbReference type="NCBI Taxonomy" id="7176"/>
    <lineage>
        <taxon>Eukaryota</taxon>
        <taxon>Metazoa</taxon>
        <taxon>Ecdysozoa</taxon>
        <taxon>Arthropoda</taxon>
        <taxon>Hexapoda</taxon>
        <taxon>Insecta</taxon>
        <taxon>Pterygota</taxon>
        <taxon>Neoptera</taxon>
        <taxon>Endopterygota</taxon>
        <taxon>Diptera</taxon>
        <taxon>Nematocera</taxon>
        <taxon>Culicoidea</taxon>
        <taxon>Culicidae</taxon>
        <taxon>Culicinae</taxon>
        <taxon>Culicini</taxon>
        <taxon>Culex</taxon>
        <taxon>Culex</taxon>
    </lineage>
</organism>
<keyword evidence="5 12" id="KW-1133">Transmembrane helix</keyword>
<dbReference type="OrthoDB" id="7757420at2759"/>
<evidence type="ECO:0000256" key="8">
    <source>
        <dbReference type="ARBA" id="ARBA00023224"/>
    </source>
</evidence>
<reference evidence="14" key="2">
    <citation type="submission" date="2020-05" db="UniProtKB">
        <authorList>
            <consortium name="EnsemblMetazoa"/>
        </authorList>
    </citation>
    <scope>IDENTIFICATION</scope>
    <source>
        <strain evidence="14">JHB</strain>
    </source>
</reference>
<evidence type="ECO:0000256" key="10">
    <source>
        <dbReference type="ARBA" id="ARBA00037946"/>
    </source>
</evidence>
<keyword evidence="8 12" id="KW-0807">Transducer</keyword>
<dbReference type="VEuPathDB" id="VectorBase:CPIJ001226"/>
<dbReference type="GO" id="GO:0007165">
    <property type="term" value="P:signal transduction"/>
    <property type="evidence" value="ECO:0007669"/>
    <property type="project" value="UniProtKB-KW"/>
</dbReference>
<comment type="subcellular location">
    <subcellularLocation>
        <location evidence="12">Cell membrane</location>
        <topology evidence="12">Multi-pass membrane protein</topology>
    </subcellularLocation>
    <subcellularLocation>
        <location evidence="1">Membrane</location>
        <topology evidence="1">Multi-pass membrane protein</topology>
    </subcellularLocation>
</comment>
<keyword evidence="2 12" id="KW-0716">Sensory transduction</keyword>
<dbReference type="GO" id="GO:0004984">
    <property type="term" value="F:olfactory receptor activity"/>
    <property type="evidence" value="ECO:0007669"/>
    <property type="project" value="InterPro"/>
</dbReference>
<name>B0W2C3_CULQU</name>
<evidence type="ECO:0000313" key="14">
    <source>
        <dbReference type="EnsemblMetazoa" id="CPIJ001226-PA"/>
    </source>
</evidence>
<dbReference type="AlphaFoldDB" id="B0W2C3"/>
<keyword evidence="3 12" id="KW-0812">Transmembrane</keyword>
<comment type="function">
    <text evidence="9">Odorant receptor which mediates acceptance or avoidance behavior, depending on its substrates. The odorant receptor repertoire encodes a large collection of odor stimuli that vary widely in identity, intensity, and duration. May form a complex with Orco to form odorant-sensing units, providing sensitive and prolonged odorant signaling and calcium permeability.</text>
</comment>
<evidence type="ECO:0000256" key="6">
    <source>
        <dbReference type="ARBA" id="ARBA00023136"/>
    </source>
</evidence>
<evidence type="ECO:0000256" key="1">
    <source>
        <dbReference type="ARBA" id="ARBA00004141"/>
    </source>
</evidence>
<feature type="transmembrane region" description="Helical" evidence="12">
    <location>
        <begin position="38"/>
        <end position="58"/>
    </location>
</feature>
<dbReference type="PANTHER" id="PTHR21137:SF37">
    <property type="entry name" value="ODORANT RECEPTOR 46A, ISOFORM B-RELATED"/>
    <property type="match status" value="1"/>
</dbReference>
<keyword evidence="4 12" id="KW-0552">Olfaction</keyword>
<dbReference type="STRING" id="7176.B0W2C3"/>
<dbReference type="Proteomes" id="UP000002320">
    <property type="component" value="Unassembled WGS sequence"/>
</dbReference>
<keyword evidence="6 12" id="KW-0472">Membrane</keyword>
<evidence type="ECO:0000256" key="4">
    <source>
        <dbReference type="ARBA" id="ARBA00022725"/>
    </source>
</evidence>
<keyword evidence="15" id="KW-1185">Reference proteome</keyword>
<dbReference type="HOGENOM" id="CLU_033399_6_3_1"/>
<accession>B0W2C3</accession>